<comment type="caution">
    <text evidence="2">The sequence shown here is derived from an EMBL/GenBank/DDBJ whole genome shotgun (WGS) entry which is preliminary data.</text>
</comment>
<proteinExistence type="predicted"/>
<dbReference type="InterPro" id="IPR027417">
    <property type="entry name" value="P-loop_NTPase"/>
</dbReference>
<protein>
    <submittedName>
        <fullName evidence="2">Ferrous iron transport protein B</fullName>
    </submittedName>
</protein>
<keyword evidence="3" id="KW-1185">Reference proteome</keyword>
<dbReference type="Proteomes" id="UP000295515">
    <property type="component" value="Unassembled WGS sequence"/>
</dbReference>
<organism evidence="2 3">
    <name type="scientific">Longibaculum muris</name>
    <dbReference type="NCBI Taxonomy" id="1796628"/>
    <lineage>
        <taxon>Bacteria</taxon>
        <taxon>Bacillati</taxon>
        <taxon>Bacillota</taxon>
        <taxon>Erysipelotrichia</taxon>
        <taxon>Erysipelotrichales</taxon>
        <taxon>Coprobacillaceae</taxon>
        <taxon>Longibaculum</taxon>
    </lineage>
</organism>
<dbReference type="Gene3D" id="3.40.50.300">
    <property type="entry name" value="P-loop containing nucleotide triphosphate hydrolases"/>
    <property type="match status" value="1"/>
</dbReference>
<dbReference type="EMBL" id="SMCQ01000001">
    <property type="protein sequence ID" value="TCW03101.1"/>
    <property type="molecule type" value="Genomic_DNA"/>
</dbReference>
<dbReference type="Pfam" id="PF02421">
    <property type="entry name" value="FeoB_N"/>
    <property type="match status" value="1"/>
</dbReference>
<dbReference type="GeneID" id="98914225"/>
<name>A0A4R3ZB50_9FIRM</name>
<feature type="domain" description="FeoB-type G" evidence="1">
    <location>
        <begin position="52"/>
        <end position="132"/>
    </location>
</feature>
<dbReference type="GO" id="GO:0005525">
    <property type="term" value="F:GTP binding"/>
    <property type="evidence" value="ECO:0007669"/>
    <property type="project" value="InterPro"/>
</dbReference>
<sequence length="148" mass="17333">MNPHEHHCQVIAIVGYPQTGKKTIIHYLSSLHPQDQFIPFHVTPDNYNNIAKMISSFHCHQIVIVCYAGQFKRDLKLFTHIHPYFQNIIVCLNFMDQAYLQQIDIPLYPLAQFLQVPLITTIAHQHKGLSLLEFCLYHRKRPTIEKSQ</sequence>
<accession>A0A4R3ZB50</accession>
<dbReference type="InterPro" id="IPR030389">
    <property type="entry name" value="G_FEOB_dom"/>
</dbReference>
<evidence type="ECO:0000313" key="2">
    <source>
        <dbReference type="EMBL" id="TCW03101.1"/>
    </source>
</evidence>
<evidence type="ECO:0000313" key="3">
    <source>
        <dbReference type="Proteomes" id="UP000295515"/>
    </source>
</evidence>
<gene>
    <name evidence="2" type="ORF">EDD60_101408</name>
</gene>
<dbReference type="SUPFAM" id="SSF52540">
    <property type="entry name" value="P-loop containing nucleoside triphosphate hydrolases"/>
    <property type="match status" value="1"/>
</dbReference>
<evidence type="ECO:0000259" key="1">
    <source>
        <dbReference type="Pfam" id="PF02421"/>
    </source>
</evidence>
<dbReference type="AlphaFoldDB" id="A0A4R3ZB50"/>
<reference evidence="2 3" key="1">
    <citation type="submission" date="2019-03" db="EMBL/GenBank/DDBJ databases">
        <title>Genomic Encyclopedia of Type Strains, Phase IV (KMG-IV): sequencing the most valuable type-strain genomes for metagenomic binning, comparative biology and taxonomic classification.</title>
        <authorList>
            <person name="Goeker M."/>
        </authorList>
    </citation>
    <scope>NUCLEOTIDE SEQUENCE [LARGE SCALE GENOMIC DNA]</scope>
    <source>
        <strain evidence="2 3">DSM 29487</strain>
    </source>
</reference>
<dbReference type="RefSeq" id="WP_066444733.1">
    <property type="nucleotide sequence ID" value="NZ_JANKBF010000002.1"/>
</dbReference>